<dbReference type="RefSeq" id="WP_283230797.1">
    <property type="nucleotide sequence ID" value="NZ_JASGBQ010000011.1"/>
</dbReference>
<dbReference type="GO" id="GO:0005524">
    <property type="term" value="F:ATP binding"/>
    <property type="evidence" value="ECO:0007669"/>
    <property type="project" value="InterPro"/>
</dbReference>
<dbReference type="InterPro" id="IPR003593">
    <property type="entry name" value="AAA+_ATPase"/>
</dbReference>
<proteinExistence type="inferred from homology"/>
<organism evidence="3 4">
    <name type="scientific">Fusibacillus kribbianus</name>
    <dbReference type="NCBI Taxonomy" id="3044208"/>
    <lineage>
        <taxon>Bacteria</taxon>
        <taxon>Bacillati</taxon>
        <taxon>Bacillota</taxon>
        <taxon>Clostridia</taxon>
        <taxon>Lachnospirales</taxon>
        <taxon>Lachnospiraceae</taxon>
        <taxon>Fusibacillus</taxon>
    </lineage>
</organism>
<dbReference type="Pfam" id="PF01078">
    <property type="entry name" value="Mg_chelatase"/>
    <property type="match status" value="1"/>
</dbReference>
<dbReference type="InterPro" id="IPR000523">
    <property type="entry name" value="Mg_chelatse_chII-like_cat_dom"/>
</dbReference>
<dbReference type="SUPFAM" id="SSF54211">
    <property type="entry name" value="Ribosomal protein S5 domain 2-like"/>
    <property type="match status" value="1"/>
</dbReference>
<evidence type="ECO:0000259" key="2">
    <source>
        <dbReference type="SMART" id="SM00382"/>
    </source>
</evidence>
<name>A0AAP4BBD6_9FIRM</name>
<dbReference type="InterPro" id="IPR045006">
    <property type="entry name" value="CHLI-like"/>
</dbReference>
<gene>
    <name evidence="3" type="ORF">QJ036_07665</name>
</gene>
<dbReference type="PANTHER" id="PTHR32039">
    <property type="entry name" value="MAGNESIUM-CHELATASE SUBUNIT CHLI"/>
    <property type="match status" value="1"/>
</dbReference>
<dbReference type="InterPro" id="IPR020568">
    <property type="entry name" value="Ribosomal_Su5_D2-typ_SF"/>
</dbReference>
<dbReference type="InterPro" id="IPR025158">
    <property type="entry name" value="Mg_chelat-rel_C"/>
</dbReference>
<dbReference type="Gene3D" id="3.30.230.10">
    <property type="match status" value="1"/>
</dbReference>
<dbReference type="InterPro" id="IPR004482">
    <property type="entry name" value="Mg_chelat-rel"/>
</dbReference>
<comment type="similarity">
    <text evidence="1">Belongs to the Mg-chelatase subunits D/I family. ComM subfamily.</text>
</comment>
<dbReference type="Pfam" id="PF13541">
    <property type="entry name" value="ChlI"/>
    <property type="match status" value="1"/>
</dbReference>
<sequence>MYSRVYSAALYGLEGRLITVEADLSDGLPTFEMVGTLSGEIKEAASRVRTALKNTGWRLPPKRIVINLAPANVRKYGTAFDLPVAVAVLAAMGVIPAENLQGILLAGELGLGGEVRPVPGIMALAECAGEAGLSWSMVPAQNAGEGAVCGKIRVCGVKSLGEAVRFLQRPKTMTAVSPDLGGFSPDGDSYLADVKASVDFQDIRGQRAAKRAVEVAAAGMHNLLLSGPPGAGKTMLASSIPGILPRLTLEESREISRVYSICGMLPEGQALFLKRPFRAPHHTVTVPALIGGGRLPRPGEVSLASHGVLFLDELPEMSLHTIEALRQPLEDKRVVLSRLHGSCEFPAGFMLAAAMNPCPCGYYPDRNKCRCTEYQIRKYQEKLSRPLMDRMDIRVLVEPVPFEALRNRGKEESSAAVRERVEKARLIQKRRFAGTGILYNSEIPAKEIQSFCPIGEKEEAFLQKAFEVMHISARACHRIIRVARTIADLAGEEQIGVCHLKEAAAYRVDQY</sequence>
<dbReference type="Pfam" id="PF13335">
    <property type="entry name" value="Mg_chelatase_C"/>
    <property type="match status" value="1"/>
</dbReference>
<reference evidence="3 4" key="1">
    <citation type="submission" date="2023-05" db="EMBL/GenBank/DDBJ databases">
        <title>[ruminococcus] sp. nov., isolated from a pig farm feces dump.</title>
        <authorList>
            <person name="Chang Y.-H."/>
        </authorList>
    </citation>
    <scope>NUCLEOTIDE SEQUENCE [LARGE SCALE GENOMIC DNA]</scope>
    <source>
        <strain evidence="3 4">YH-rum2234</strain>
    </source>
</reference>
<dbReference type="SMART" id="SM00382">
    <property type="entry name" value="AAA"/>
    <property type="match status" value="1"/>
</dbReference>
<evidence type="ECO:0000313" key="4">
    <source>
        <dbReference type="Proteomes" id="UP001300383"/>
    </source>
</evidence>
<keyword evidence="4" id="KW-1185">Reference proteome</keyword>
<dbReference type="EMBL" id="JASGBQ010000011">
    <property type="protein sequence ID" value="MDI9242347.1"/>
    <property type="molecule type" value="Genomic_DNA"/>
</dbReference>
<feature type="domain" description="AAA+ ATPase" evidence="2">
    <location>
        <begin position="219"/>
        <end position="401"/>
    </location>
</feature>
<accession>A0AAP4BBD6</accession>
<evidence type="ECO:0000313" key="3">
    <source>
        <dbReference type="EMBL" id="MDI9242347.1"/>
    </source>
</evidence>
<protein>
    <submittedName>
        <fullName evidence="3">YifB family Mg chelatase-like AAA ATPase</fullName>
    </submittedName>
</protein>
<dbReference type="PANTHER" id="PTHR32039:SF7">
    <property type="entry name" value="COMPETENCE PROTEIN COMM"/>
    <property type="match status" value="1"/>
</dbReference>
<dbReference type="Gene3D" id="3.40.50.300">
    <property type="entry name" value="P-loop containing nucleotide triphosphate hydrolases"/>
    <property type="match status" value="1"/>
</dbReference>
<evidence type="ECO:0000256" key="1">
    <source>
        <dbReference type="ARBA" id="ARBA00006354"/>
    </source>
</evidence>
<dbReference type="AlphaFoldDB" id="A0AAP4BBD6"/>
<dbReference type="InterPro" id="IPR014721">
    <property type="entry name" value="Ribsml_uS5_D2-typ_fold_subgr"/>
</dbReference>
<dbReference type="NCBIfam" id="TIGR00368">
    <property type="entry name" value="YifB family Mg chelatase-like AAA ATPase"/>
    <property type="match status" value="1"/>
</dbReference>
<comment type="caution">
    <text evidence="3">The sequence shown here is derived from an EMBL/GenBank/DDBJ whole genome shotgun (WGS) entry which is preliminary data.</text>
</comment>
<dbReference type="CDD" id="cd00009">
    <property type="entry name" value="AAA"/>
    <property type="match status" value="1"/>
</dbReference>
<dbReference type="InterPro" id="IPR027417">
    <property type="entry name" value="P-loop_NTPase"/>
</dbReference>
<dbReference type="Proteomes" id="UP001300383">
    <property type="component" value="Unassembled WGS sequence"/>
</dbReference>
<dbReference type="SUPFAM" id="SSF52540">
    <property type="entry name" value="P-loop containing nucleoside triphosphate hydrolases"/>
    <property type="match status" value="1"/>
</dbReference>